<dbReference type="EMBL" id="CABM01000042">
    <property type="protein sequence ID" value="CBH97348.1"/>
    <property type="molecule type" value="Genomic_DNA"/>
</dbReference>
<organism evidence="1">
    <name type="scientific">mine drainage metagenome</name>
    <dbReference type="NCBI Taxonomy" id="410659"/>
    <lineage>
        <taxon>unclassified sequences</taxon>
        <taxon>metagenomes</taxon>
        <taxon>ecological metagenomes</taxon>
    </lineage>
</organism>
<gene>
    <name evidence="1" type="ORF">CARN2_2820</name>
</gene>
<name>E6PQZ3_9ZZZZ</name>
<proteinExistence type="predicted"/>
<evidence type="ECO:0000313" key="1">
    <source>
        <dbReference type="EMBL" id="CBH97348.1"/>
    </source>
</evidence>
<reference evidence="1" key="1">
    <citation type="submission" date="2009-10" db="EMBL/GenBank/DDBJ databases">
        <title>Diversity of trophic interactions inside an arsenic-rich microbial ecosystem.</title>
        <authorList>
            <person name="Bertin P.N."/>
            <person name="Heinrich-Salmeron A."/>
            <person name="Pelletier E."/>
            <person name="Goulhen-Chollet F."/>
            <person name="Arsene-Ploetze F."/>
            <person name="Gallien S."/>
            <person name="Calteau A."/>
            <person name="Vallenet D."/>
            <person name="Casiot C."/>
            <person name="Chane-Woon-Ming B."/>
            <person name="Giloteaux L."/>
            <person name="Barakat M."/>
            <person name="Bonnefoy V."/>
            <person name="Bruneel O."/>
            <person name="Chandler M."/>
            <person name="Cleiss J."/>
            <person name="Duran R."/>
            <person name="Elbaz-Poulichet F."/>
            <person name="Fonknechten N."/>
            <person name="Lauga B."/>
            <person name="Mornico D."/>
            <person name="Ortet P."/>
            <person name="Schaeffer C."/>
            <person name="Siguier P."/>
            <person name="Alexander Thil Smith A."/>
            <person name="Van Dorsselaer A."/>
            <person name="Weissenbach J."/>
            <person name="Medigue C."/>
            <person name="Le Paslier D."/>
        </authorList>
    </citation>
    <scope>NUCLEOTIDE SEQUENCE</scope>
</reference>
<dbReference type="AlphaFoldDB" id="E6PQZ3"/>
<sequence>MHGEGWGGEGFGLSRIWQTSIGPAEMSLVWDGLDACVGEAGQTCGRQAPASPMNRHVLPMR</sequence>
<comment type="caution">
    <text evidence="1">The sequence shown here is derived from an EMBL/GenBank/DDBJ whole genome shotgun (WGS) entry which is preliminary data.</text>
</comment>
<protein>
    <submittedName>
        <fullName evidence="1">Uncharacterized protein</fullName>
    </submittedName>
</protein>
<accession>E6PQZ3</accession>